<dbReference type="EMBL" id="LBVO01000057">
    <property type="protein sequence ID" value="KKQ87068.1"/>
    <property type="molecule type" value="Genomic_DNA"/>
</dbReference>
<keyword evidence="1" id="KW-0812">Transmembrane</keyword>
<protein>
    <submittedName>
        <fullName evidence="3">Transcriptional regulator, PaaX family</fullName>
    </submittedName>
</protein>
<keyword evidence="1" id="KW-0472">Membrane</keyword>
<feature type="transmembrane region" description="Helical" evidence="1">
    <location>
        <begin position="21"/>
        <end position="44"/>
    </location>
</feature>
<proteinExistence type="predicted"/>
<dbReference type="InterPro" id="IPR048846">
    <property type="entry name" value="PaaX-like_central"/>
</dbReference>
<feature type="domain" description="Transcriptional repressor PaaX-like central Cas2-like" evidence="2">
    <location>
        <begin position="103"/>
        <end position="170"/>
    </location>
</feature>
<dbReference type="SUPFAM" id="SSF143430">
    <property type="entry name" value="TTP0101/SSO1404-like"/>
    <property type="match status" value="1"/>
</dbReference>
<sequence length="189" mass="22427">MTSKTSKQFRSSKANIILTDILIAGGIIGVSLIAPNIFQIFRLFNRDQDIDQKRLKIYINSLKRRGLLINDIIQGELVIRLSEKGYQLAQYQAAIAQPIPINKKWNRCWYMVIFDIPEKYKITRDRIVFILKNLGCLEVQRSVYIHPFDFREKISIIAQFHHLDQYLYYYQIPNQSAFTQAREYFFIRN</sequence>
<evidence type="ECO:0000259" key="2">
    <source>
        <dbReference type="Pfam" id="PF20803"/>
    </source>
</evidence>
<accession>A0A0G0L4Z4</accession>
<gene>
    <name evidence="3" type="ORF">UT11_C0057G0009</name>
</gene>
<evidence type="ECO:0000313" key="4">
    <source>
        <dbReference type="Proteomes" id="UP000033934"/>
    </source>
</evidence>
<dbReference type="AlphaFoldDB" id="A0A0G0L4Z4"/>
<evidence type="ECO:0000256" key="1">
    <source>
        <dbReference type="SAM" id="Phobius"/>
    </source>
</evidence>
<comment type="caution">
    <text evidence="3">The sequence shown here is derived from an EMBL/GenBank/DDBJ whole genome shotgun (WGS) entry which is preliminary data.</text>
</comment>
<name>A0A0G0L4Z4_9BACT</name>
<keyword evidence="1" id="KW-1133">Transmembrane helix</keyword>
<reference evidence="3 4" key="1">
    <citation type="journal article" date="2015" name="Nature">
        <title>rRNA introns, odd ribosomes, and small enigmatic genomes across a large radiation of phyla.</title>
        <authorList>
            <person name="Brown C.T."/>
            <person name="Hug L.A."/>
            <person name="Thomas B.C."/>
            <person name="Sharon I."/>
            <person name="Castelle C.J."/>
            <person name="Singh A."/>
            <person name="Wilkins M.J."/>
            <person name="Williams K.H."/>
            <person name="Banfield J.F."/>
        </authorList>
    </citation>
    <scope>NUCLEOTIDE SEQUENCE [LARGE SCALE GENOMIC DNA]</scope>
</reference>
<evidence type="ECO:0000313" key="3">
    <source>
        <dbReference type="EMBL" id="KKQ87068.1"/>
    </source>
</evidence>
<organism evidence="3 4">
    <name type="scientific">Berkelbacteria bacterium GW2011_GWA2_38_9</name>
    <dbReference type="NCBI Taxonomy" id="1618334"/>
    <lineage>
        <taxon>Bacteria</taxon>
        <taxon>Candidatus Berkelbacteria</taxon>
    </lineage>
</organism>
<dbReference type="Proteomes" id="UP000033934">
    <property type="component" value="Unassembled WGS sequence"/>
</dbReference>
<dbReference type="Pfam" id="PF20803">
    <property type="entry name" value="PaaX_M"/>
    <property type="match status" value="1"/>
</dbReference>